<comment type="caution">
    <text evidence="1">The sequence shown here is derived from an EMBL/GenBank/DDBJ whole genome shotgun (WGS) entry which is preliminary data.</text>
</comment>
<keyword evidence="1" id="KW-0378">Hydrolase</keyword>
<protein>
    <submittedName>
        <fullName evidence="1">Restriction endonuclease</fullName>
    </submittedName>
</protein>
<name>A0A2D3WPR4_9BACT</name>
<keyword evidence="1" id="KW-0540">Nuclease</keyword>
<dbReference type="Proteomes" id="UP000228859">
    <property type="component" value="Unassembled WGS sequence"/>
</dbReference>
<dbReference type="EMBL" id="DLUI01000069">
    <property type="protein sequence ID" value="DAB38683.1"/>
    <property type="molecule type" value="Genomic_DNA"/>
</dbReference>
<dbReference type="RefSeq" id="WP_294894540.1">
    <property type="nucleotide sequence ID" value="NZ_DLUI01000069.1"/>
</dbReference>
<evidence type="ECO:0000313" key="2">
    <source>
        <dbReference type="Proteomes" id="UP000228859"/>
    </source>
</evidence>
<dbReference type="InterPro" id="IPR007979">
    <property type="entry name" value="NlaIII/ICEA1"/>
</dbReference>
<sequence length="212" mass="24480">MQINSADKLSSNPYKKESKAWQYIEICGLDHNTGFSKLVEADILEQYGLKTTNGGDWCRDDGPLGKKFNIERIKKGGRIVGVQLHGYKKNTFSNSIKKEIRDFYSKLYCKVLAIGGSFIEIDHKDGRKDDFGMPDQQNMNDFQPLHRNVNIAKREHCKQCKETNIRFDAKKLGYSVSQWVGSQEYLGSCIGCFWYDPTEFNTVISKNYYKER</sequence>
<keyword evidence="1" id="KW-0255">Endonuclease</keyword>
<organism evidence="1 2">
    <name type="scientific">Sulfuricurvum kujiense</name>
    <dbReference type="NCBI Taxonomy" id="148813"/>
    <lineage>
        <taxon>Bacteria</taxon>
        <taxon>Pseudomonadati</taxon>
        <taxon>Campylobacterota</taxon>
        <taxon>Epsilonproteobacteria</taxon>
        <taxon>Campylobacterales</taxon>
        <taxon>Sulfurimonadaceae</taxon>
        <taxon>Sulfuricurvum</taxon>
    </lineage>
</organism>
<evidence type="ECO:0000313" key="1">
    <source>
        <dbReference type="EMBL" id="DAB38683.1"/>
    </source>
</evidence>
<dbReference type="Pfam" id="PF05315">
    <property type="entry name" value="ICEA"/>
    <property type="match status" value="1"/>
</dbReference>
<dbReference type="AlphaFoldDB" id="A0A2D3WPR4"/>
<accession>A0A2D3WPR4</accession>
<dbReference type="GO" id="GO:0004519">
    <property type="term" value="F:endonuclease activity"/>
    <property type="evidence" value="ECO:0007669"/>
    <property type="project" value="UniProtKB-KW"/>
</dbReference>
<proteinExistence type="predicted"/>
<reference evidence="1 2" key="1">
    <citation type="journal article" date="2017" name="Front. Microbiol.">
        <title>Comparative Genomic Analysis of the Class Epsilonproteobacteria and Proposed Reclassification to Epsilonbacteraeota (phyl. nov.).</title>
        <authorList>
            <person name="Waite D.W."/>
            <person name="Vanwonterghem I."/>
            <person name="Rinke C."/>
            <person name="Parks D.H."/>
            <person name="Zhang Y."/>
            <person name="Takai K."/>
            <person name="Sievert S.M."/>
            <person name="Simon J."/>
            <person name="Campbell B.J."/>
            <person name="Hanson T.E."/>
            <person name="Woyke T."/>
            <person name="Klotz M.G."/>
            <person name="Hugenholtz P."/>
        </authorList>
    </citation>
    <scope>NUCLEOTIDE SEQUENCE [LARGE SCALE GENOMIC DNA]</scope>
    <source>
        <strain evidence="1">UBA12443</strain>
    </source>
</reference>
<gene>
    <name evidence="1" type="ORF">CFH83_04665</name>
</gene>